<dbReference type="eggNOG" id="arCOG00143">
    <property type="taxonomic scope" value="Archaea"/>
</dbReference>
<dbReference type="STRING" id="868131.MSWAN_0757"/>
<dbReference type="Gene3D" id="1.20.1250.20">
    <property type="entry name" value="MFS general substrate transporter like domains"/>
    <property type="match status" value="1"/>
</dbReference>
<evidence type="ECO:0000256" key="4">
    <source>
        <dbReference type="ARBA" id="ARBA00022989"/>
    </source>
</evidence>
<feature type="transmembrane region" description="Helical" evidence="6">
    <location>
        <begin position="404"/>
        <end position="429"/>
    </location>
</feature>
<dbReference type="InterPro" id="IPR020846">
    <property type="entry name" value="MFS_dom"/>
</dbReference>
<feature type="transmembrane region" description="Helical" evidence="6">
    <location>
        <begin position="115"/>
        <end position="139"/>
    </location>
</feature>
<feature type="transmembrane region" description="Helical" evidence="6">
    <location>
        <begin position="26"/>
        <end position="51"/>
    </location>
</feature>
<evidence type="ECO:0000313" key="9">
    <source>
        <dbReference type="Proteomes" id="UP000009231"/>
    </source>
</evidence>
<keyword evidence="2" id="KW-0813">Transport</keyword>
<keyword evidence="3 6" id="KW-0812">Transmembrane</keyword>
<name>F6D7V2_METPW</name>
<dbReference type="Pfam" id="PF07690">
    <property type="entry name" value="MFS_1"/>
    <property type="match status" value="1"/>
</dbReference>
<dbReference type="AlphaFoldDB" id="F6D7V2"/>
<feature type="transmembrane region" description="Helical" evidence="6">
    <location>
        <begin position="275"/>
        <end position="300"/>
    </location>
</feature>
<feature type="transmembrane region" description="Helical" evidence="6">
    <location>
        <begin position="57"/>
        <end position="80"/>
    </location>
</feature>
<evidence type="ECO:0000256" key="6">
    <source>
        <dbReference type="SAM" id="Phobius"/>
    </source>
</evidence>
<keyword evidence="5 6" id="KW-0472">Membrane</keyword>
<feature type="transmembrane region" description="Helical" evidence="6">
    <location>
        <begin position="178"/>
        <end position="200"/>
    </location>
</feature>
<evidence type="ECO:0000256" key="3">
    <source>
        <dbReference type="ARBA" id="ARBA00022692"/>
    </source>
</evidence>
<evidence type="ECO:0000313" key="8">
    <source>
        <dbReference type="EMBL" id="AEG17790.1"/>
    </source>
</evidence>
<dbReference type="PANTHER" id="PTHR42718">
    <property type="entry name" value="MAJOR FACILITATOR SUPERFAMILY MULTIDRUG TRANSPORTER MFSC"/>
    <property type="match status" value="1"/>
</dbReference>
<feature type="transmembrane region" description="Helical" evidence="6">
    <location>
        <begin position="449"/>
        <end position="468"/>
    </location>
</feature>
<dbReference type="InterPro" id="IPR011701">
    <property type="entry name" value="MFS"/>
</dbReference>
<dbReference type="PANTHER" id="PTHR42718:SF9">
    <property type="entry name" value="MAJOR FACILITATOR SUPERFAMILY MULTIDRUG TRANSPORTER MFSC"/>
    <property type="match status" value="1"/>
</dbReference>
<evidence type="ECO:0000256" key="1">
    <source>
        <dbReference type="ARBA" id="ARBA00004141"/>
    </source>
</evidence>
<keyword evidence="4 6" id="KW-1133">Transmembrane helix</keyword>
<protein>
    <submittedName>
        <fullName evidence="8">Major facilitator superfamily MFS_1</fullName>
    </submittedName>
</protein>
<feature type="transmembrane region" description="Helical" evidence="6">
    <location>
        <begin position="365"/>
        <end position="383"/>
    </location>
</feature>
<dbReference type="Gene3D" id="1.20.1720.10">
    <property type="entry name" value="Multidrug resistance protein D"/>
    <property type="match status" value="1"/>
</dbReference>
<organism evidence="8 9">
    <name type="scientific">Methanobacterium paludis (strain DSM 25820 / JCM 18151 / SWAN1)</name>
    <dbReference type="NCBI Taxonomy" id="868131"/>
    <lineage>
        <taxon>Archaea</taxon>
        <taxon>Methanobacteriati</taxon>
        <taxon>Methanobacteriota</taxon>
        <taxon>Methanomada group</taxon>
        <taxon>Methanobacteria</taxon>
        <taxon>Methanobacteriales</taxon>
        <taxon>Methanobacteriaceae</taxon>
        <taxon>Methanobacterium</taxon>
    </lineage>
</organism>
<evidence type="ECO:0000256" key="2">
    <source>
        <dbReference type="ARBA" id="ARBA00022448"/>
    </source>
</evidence>
<keyword evidence="9" id="KW-1185">Reference proteome</keyword>
<dbReference type="EMBL" id="CP002772">
    <property type="protein sequence ID" value="AEG17790.1"/>
    <property type="molecule type" value="Genomic_DNA"/>
</dbReference>
<comment type="subcellular location">
    <subcellularLocation>
        <location evidence="1">Membrane</location>
        <topology evidence="1">Multi-pass membrane protein</topology>
    </subcellularLocation>
</comment>
<dbReference type="CDD" id="cd17321">
    <property type="entry name" value="MFS_MMR_MDR_like"/>
    <property type="match status" value="1"/>
</dbReference>
<dbReference type="Proteomes" id="UP000009231">
    <property type="component" value="Chromosome"/>
</dbReference>
<gene>
    <name evidence="8" type="ordered locus">MSWAN_0757</name>
</gene>
<accession>F6D7V2</accession>
<dbReference type="KEGG" id="mew:MSWAN_0757"/>
<feature type="transmembrane region" description="Helical" evidence="6">
    <location>
        <begin position="237"/>
        <end position="254"/>
    </location>
</feature>
<feature type="transmembrane region" description="Helical" evidence="6">
    <location>
        <begin position="212"/>
        <end position="231"/>
    </location>
</feature>
<feature type="transmembrane region" description="Helical" evidence="6">
    <location>
        <begin position="92"/>
        <end position="109"/>
    </location>
</feature>
<dbReference type="GO" id="GO:0022857">
    <property type="term" value="F:transmembrane transporter activity"/>
    <property type="evidence" value="ECO:0007669"/>
    <property type="project" value="InterPro"/>
</dbReference>
<feature type="transmembrane region" description="Helical" evidence="6">
    <location>
        <begin position="306"/>
        <end position="328"/>
    </location>
</feature>
<dbReference type="SUPFAM" id="SSF103473">
    <property type="entry name" value="MFS general substrate transporter"/>
    <property type="match status" value="1"/>
</dbReference>
<feature type="transmembrane region" description="Helical" evidence="6">
    <location>
        <begin position="340"/>
        <end position="359"/>
    </location>
</feature>
<reference evidence="8 9" key="1">
    <citation type="journal article" date="2014" name="Int. J. Syst. Evol. Microbiol.">
        <title>Methanobacterium paludis sp. nov. and a novel strain of Methanobacterium lacus isolated from northern peatlands.</title>
        <authorList>
            <person name="Cadillo-Quiroz H."/>
            <person name="Brauer S.L."/>
            <person name="Goodson N."/>
            <person name="Yavitt J.B."/>
            <person name="Zinder S.H."/>
        </authorList>
    </citation>
    <scope>NUCLEOTIDE SEQUENCE [LARGE SCALE GENOMIC DNA]</scope>
    <source>
        <strain evidence="9">DSM 25820 / JCM 18151 / SWAN1</strain>
    </source>
</reference>
<evidence type="ECO:0000256" key="5">
    <source>
        <dbReference type="ARBA" id="ARBA00023136"/>
    </source>
</evidence>
<dbReference type="InterPro" id="IPR036259">
    <property type="entry name" value="MFS_trans_sf"/>
</dbReference>
<dbReference type="GO" id="GO:0016020">
    <property type="term" value="C:membrane"/>
    <property type="evidence" value="ECO:0007669"/>
    <property type="project" value="UniProtKB-SubCell"/>
</dbReference>
<feature type="transmembrane region" description="Helical" evidence="6">
    <location>
        <begin position="151"/>
        <end position="172"/>
    </location>
</feature>
<sequence>MYEFNNIFLDKMDLDRTDDKTVRNSALLVVALGSFLIPFMGSSLNIALPLIQNDLNVNIILLSWIPTVFVLASAAFLLTFGRLADIHGKKKIFSYGVVVYTFASLMAALSPSGAFLIIFSFLQGIGCSLMFATGVALLSSVYPSNRRGEALGIYITAVYLGLFLGPLLGGFLAQNLGWRSIFLFNVPFGLFLFSLITLRLKGEWKGSECEKFDFKGSALYTLSIVLFMYGFSTLQSAFGWIIFLAGIFGLFLFIKEERESQFPILRLEIFMRRSSSFSAVALLLMNIATTAMWALLSLYFQDLRAFGPQMTALILSVQPLMVALLSSPIGRMADHGDNRVFSASGMAVTTLGLVILSLIGQNTNLLVIIVGLILVGVGLAVFSSPTTNIFMGSVGRKNYGMASATLSTMIYTGQTLSLGIMLFIFTSYLGNVQVTASNFATFLLSLKTAFTVFAVIGGVGIIVSILMGKKAGKTRSDD</sequence>
<dbReference type="PROSITE" id="PS50850">
    <property type="entry name" value="MFS"/>
    <property type="match status" value="1"/>
</dbReference>
<dbReference type="PRINTS" id="PR01036">
    <property type="entry name" value="TCRTETB"/>
</dbReference>
<proteinExistence type="predicted"/>
<dbReference type="HOGENOM" id="CLU_000960_28_3_2"/>
<evidence type="ECO:0000259" key="7">
    <source>
        <dbReference type="PROSITE" id="PS50850"/>
    </source>
</evidence>
<feature type="domain" description="Major facilitator superfamily (MFS) profile" evidence="7">
    <location>
        <begin position="26"/>
        <end position="472"/>
    </location>
</feature>